<protein>
    <submittedName>
        <fullName evidence="1">Uncharacterized protein</fullName>
    </submittedName>
</protein>
<sequence>MVENLKLEKGSVALIKSADPVRGTYMKNKAIIFAPPLDCQERERLVERLRIEDDKEQPLSLSQHPTKLKEEQEQPGCAPQFQLDGKAVAKRAVTGWCYNRCWIK</sequence>
<dbReference type="Proteomes" id="UP000309997">
    <property type="component" value="Unassembled WGS sequence"/>
</dbReference>
<evidence type="ECO:0000313" key="1">
    <source>
        <dbReference type="EMBL" id="KAL3581722.1"/>
    </source>
</evidence>
<organism evidence="1 2">
    <name type="scientific">Populus alba</name>
    <name type="common">White poplar</name>
    <dbReference type="NCBI Taxonomy" id="43335"/>
    <lineage>
        <taxon>Eukaryota</taxon>
        <taxon>Viridiplantae</taxon>
        <taxon>Streptophyta</taxon>
        <taxon>Embryophyta</taxon>
        <taxon>Tracheophyta</taxon>
        <taxon>Spermatophyta</taxon>
        <taxon>Magnoliopsida</taxon>
        <taxon>eudicotyledons</taxon>
        <taxon>Gunneridae</taxon>
        <taxon>Pentapetalae</taxon>
        <taxon>rosids</taxon>
        <taxon>fabids</taxon>
        <taxon>Malpighiales</taxon>
        <taxon>Salicaceae</taxon>
        <taxon>Saliceae</taxon>
        <taxon>Populus</taxon>
    </lineage>
</organism>
<evidence type="ECO:0000313" key="2">
    <source>
        <dbReference type="Proteomes" id="UP000309997"/>
    </source>
</evidence>
<dbReference type="EMBL" id="RCHU02000008">
    <property type="protein sequence ID" value="KAL3581722.1"/>
    <property type="molecule type" value="Genomic_DNA"/>
</dbReference>
<reference evidence="1 2" key="1">
    <citation type="journal article" date="2024" name="Plant Biotechnol. J.">
        <title>Genome and CRISPR/Cas9 system of a widespread forest tree (Populus alba) in the world.</title>
        <authorList>
            <person name="Liu Y.J."/>
            <person name="Jiang P.F."/>
            <person name="Han X.M."/>
            <person name="Li X.Y."/>
            <person name="Wang H.M."/>
            <person name="Wang Y.J."/>
            <person name="Wang X.X."/>
            <person name="Zeng Q.Y."/>
        </authorList>
    </citation>
    <scope>NUCLEOTIDE SEQUENCE [LARGE SCALE GENOMIC DNA]</scope>
    <source>
        <strain evidence="2">cv. PAL-ZL1</strain>
    </source>
</reference>
<proteinExistence type="predicted"/>
<keyword evidence="2" id="KW-1185">Reference proteome</keyword>
<name>A0ACC4BUA6_POPAL</name>
<comment type="caution">
    <text evidence="1">The sequence shown here is derived from an EMBL/GenBank/DDBJ whole genome shotgun (WGS) entry which is preliminary data.</text>
</comment>
<accession>A0ACC4BUA6</accession>
<gene>
    <name evidence="1" type="ORF">D5086_016054</name>
</gene>